<dbReference type="EMBL" id="JACIFF010000002">
    <property type="protein sequence ID" value="MBB4078592.1"/>
    <property type="molecule type" value="Genomic_DNA"/>
</dbReference>
<accession>A0A840E4C2</accession>
<proteinExistence type="predicted"/>
<keyword evidence="3" id="KW-1185">Reference proteome</keyword>
<comment type="caution">
    <text evidence="2">The sequence shown here is derived from an EMBL/GenBank/DDBJ whole genome shotgun (WGS) entry which is preliminary data.</text>
</comment>
<feature type="region of interest" description="Disordered" evidence="1">
    <location>
        <begin position="1"/>
        <end position="23"/>
    </location>
</feature>
<evidence type="ECO:0008006" key="4">
    <source>
        <dbReference type="Google" id="ProtNLM"/>
    </source>
</evidence>
<organism evidence="2 3">
    <name type="scientific">Neolewinella aquimaris</name>
    <dbReference type="NCBI Taxonomy" id="1835722"/>
    <lineage>
        <taxon>Bacteria</taxon>
        <taxon>Pseudomonadati</taxon>
        <taxon>Bacteroidota</taxon>
        <taxon>Saprospiria</taxon>
        <taxon>Saprospirales</taxon>
        <taxon>Lewinellaceae</taxon>
        <taxon>Neolewinella</taxon>
    </lineage>
</organism>
<gene>
    <name evidence="2" type="ORF">GGR28_001205</name>
</gene>
<sequence length="158" mass="17812">MTTQHDVEEHAPGGRVVEHSSEADTNKIAQEITARVEHFAQHPAGIDQRLEELDKEWDVERTLETNASTLVLAGLALSEFVDRRWLILSGVVAGFLLQHGIQGWCPPLFVLRRMGFRTCREIEWERVALKAVRGDFAELSDIQDSRERARAALKLAGD</sequence>
<dbReference type="Gene3D" id="6.10.140.1340">
    <property type="match status" value="1"/>
</dbReference>
<evidence type="ECO:0000313" key="2">
    <source>
        <dbReference type="EMBL" id="MBB4078592.1"/>
    </source>
</evidence>
<name>A0A840E4C2_9BACT</name>
<reference evidence="2 3" key="1">
    <citation type="submission" date="2020-08" db="EMBL/GenBank/DDBJ databases">
        <title>Genomic Encyclopedia of Type Strains, Phase IV (KMG-IV): sequencing the most valuable type-strain genomes for metagenomic binning, comparative biology and taxonomic classification.</title>
        <authorList>
            <person name="Goeker M."/>
        </authorList>
    </citation>
    <scope>NUCLEOTIDE SEQUENCE [LARGE SCALE GENOMIC DNA]</scope>
    <source>
        <strain evidence="2 3">DSM 105137</strain>
    </source>
</reference>
<evidence type="ECO:0000256" key="1">
    <source>
        <dbReference type="SAM" id="MobiDB-lite"/>
    </source>
</evidence>
<dbReference type="AlphaFoldDB" id="A0A840E4C2"/>
<evidence type="ECO:0000313" key="3">
    <source>
        <dbReference type="Proteomes" id="UP000576209"/>
    </source>
</evidence>
<dbReference type="RefSeq" id="WP_183494833.1">
    <property type="nucleotide sequence ID" value="NZ_JACIFF010000002.1"/>
</dbReference>
<dbReference type="Proteomes" id="UP000576209">
    <property type="component" value="Unassembled WGS sequence"/>
</dbReference>
<protein>
    <recommendedName>
        <fullName evidence="4">DUF2892 domain-containing protein</fullName>
    </recommendedName>
</protein>